<feature type="compositionally biased region" description="Basic and acidic residues" evidence="1">
    <location>
        <begin position="96"/>
        <end position="117"/>
    </location>
</feature>
<accession>A0A0G4I574</accession>
<reference evidence="3" key="1">
    <citation type="submission" date="2014-11" db="EMBL/GenBank/DDBJ databases">
        <authorList>
            <person name="Otto D Thomas"/>
            <person name="Naeem Raeece"/>
        </authorList>
    </citation>
    <scope>NUCLEOTIDE SEQUENCE</scope>
</reference>
<feature type="region of interest" description="Disordered" evidence="1">
    <location>
        <begin position="648"/>
        <end position="688"/>
    </location>
</feature>
<feature type="region of interest" description="Disordered" evidence="1">
    <location>
        <begin position="473"/>
        <end position="496"/>
    </location>
</feature>
<organism evidence="3">
    <name type="scientific">Chromera velia CCMP2878</name>
    <dbReference type="NCBI Taxonomy" id="1169474"/>
    <lineage>
        <taxon>Eukaryota</taxon>
        <taxon>Sar</taxon>
        <taxon>Alveolata</taxon>
        <taxon>Colpodellida</taxon>
        <taxon>Chromeraceae</taxon>
        <taxon>Chromera</taxon>
    </lineage>
</organism>
<gene>
    <name evidence="3" type="ORF">Cvel_11112</name>
</gene>
<dbReference type="Pfam" id="PF21803">
    <property type="entry name" value="Nab2-zf4"/>
    <property type="match status" value="1"/>
</dbReference>
<feature type="region of interest" description="Disordered" evidence="1">
    <location>
        <begin position="534"/>
        <end position="603"/>
    </location>
</feature>
<dbReference type="VEuPathDB" id="CryptoDB:Cvel_11112"/>
<evidence type="ECO:0000256" key="1">
    <source>
        <dbReference type="SAM" id="MobiDB-lite"/>
    </source>
</evidence>
<proteinExistence type="predicted"/>
<feature type="region of interest" description="Disordered" evidence="1">
    <location>
        <begin position="83"/>
        <end position="117"/>
    </location>
</feature>
<dbReference type="AlphaFoldDB" id="A0A0G4I574"/>
<feature type="compositionally biased region" description="Basic residues" evidence="1">
    <location>
        <begin position="675"/>
        <end position="686"/>
    </location>
</feature>
<evidence type="ECO:0000313" key="3">
    <source>
        <dbReference type="EMBL" id="CEM52157.1"/>
    </source>
</evidence>
<dbReference type="EMBL" id="CDMZ01005166">
    <property type="protein sequence ID" value="CEM52157.1"/>
    <property type="molecule type" value="Genomic_DNA"/>
</dbReference>
<dbReference type="InterPro" id="IPR049017">
    <property type="entry name" value="Nab2_Znf4"/>
</dbReference>
<feature type="compositionally biased region" description="Basic and acidic residues" evidence="1">
    <location>
        <begin position="559"/>
        <end position="574"/>
    </location>
</feature>
<feature type="domain" description="Nab2 type CCCH zinc finger 4" evidence="2">
    <location>
        <begin position="368"/>
        <end position="387"/>
    </location>
</feature>
<feature type="region of interest" description="Disordered" evidence="1">
    <location>
        <begin position="212"/>
        <end position="233"/>
    </location>
</feature>
<protein>
    <recommendedName>
        <fullName evidence="2">Nab2 type CCCH zinc finger 4 domain-containing protein</fullName>
    </recommendedName>
</protein>
<dbReference type="PhylomeDB" id="A0A0G4I574"/>
<sequence length="922" mass="99913">MTGERREVRQYLKDTERILLDNGGQVRLSIIGTNLGKPPVAGMRHTEFFEQYGEYFHMEGTGGLKTIFLDAPVPISISGTNREVKGDFADTNGNWKRSEGKGAEDGEKSARASKSEESRLRALVEDEEKASSWEVLRRLLPQWKERGRLPASKDALWADITEKRDGLTRSNPYVVFRDWQFGGLAQIDLASKKVSWNLPLMRTCPDLLMGSSPTGPASRAASAARQRAHERDSQWDLREGGGGICAFKKHCRDYACVKSHPLGRPTPCDHLVECCDPLCKYLHAIIDLADGGTVVSNKLRKTVGKMSALKAKMRGVVTESDVPVMCPKGADCVFNEKCRNLHFAKKSDGGVGDGGNWGPADGGEWAQQPWCPFGKGCRDFFCNRAHPEQRRSPCSNVTECCDPKCRSLHVVFSLPSGDTVASNKLSRTIGKVAAIGEKLEGRRAERVIALCPEGSACSLKDQCGLLHEACQTEGEPRGLPSRVEEKEKEAAHLNSPSATAAALAGVVLLDEEDAVPDGGSLHGGMGMEMVWQSRTPEKETSVWSGGEGKNRGNVTQQQAERESPQRDSRVRDDPSDSLSARLSAAWGPNPDPSTAATRPSSPLRASAPVFVSKKGGMDLSSGWGDLVSVGGEHQAWGVGEMMKTELENGQEGGVGGEQERTAILPEKQGEERPRPQWRRQAQRRVGRGSDLSVSRSALRVTPLVVDGHAWGLLTGRDPSALDDLEAFLREEISGGAGDGRELIIPRDGRFFLHPDPAEGRRLHVEGFDSAEELESGVMYLHEVKRRGWAWVETDFLHPPPGSGAKSEGGKIGLKKVSGGALGEAAARACEECEYEPVGAAVQGGMEVDDIVFVVADPGGAVGGGEGSGVGNDLLESAAWRRWPSFQAGGRGNALRWVVFAGDGRPGDALEEWGRHTRRLLRF</sequence>
<name>A0A0G4I574_9ALVE</name>
<evidence type="ECO:0000259" key="2">
    <source>
        <dbReference type="Pfam" id="PF21803"/>
    </source>
</evidence>
<feature type="compositionally biased region" description="Basic and acidic residues" evidence="1">
    <location>
        <begin position="482"/>
        <end position="491"/>
    </location>
</feature>